<sequence length="33" mass="3735">MSDMTDVIADDEMIDLVTEEIIDQKELVEPLLA</sequence>
<proteinExistence type="predicted"/>
<reference evidence="1 2" key="1">
    <citation type="submission" date="2018-06" db="EMBL/GenBank/DDBJ databases">
        <authorList>
            <consortium name="Pathogen Informatics"/>
            <person name="Doyle S."/>
        </authorList>
    </citation>
    <scope>NUCLEOTIDE SEQUENCE [LARGE SCALE GENOMIC DNA]</scope>
    <source>
        <strain evidence="1 2">NCTC11535</strain>
    </source>
</reference>
<accession>A0ABY1VQD4</accession>
<dbReference type="Proteomes" id="UP000250006">
    <property type="component" value="Unassembled WGS sequence"/>
</dbReference>
<comment type="caution">
    <text evidence="1">The sequence shown here is derived from an EMBL/GenBank/DDBJ whole genome shotgun (WGS) entry which is preliminary data.</text>
</comment>
<evidence type="ECO:0000313" key="1">
    <source>
        <dbReference type="EMBL" id="SPT53856.1"/>
    </source>
</evidence>
<evidence type="ECO:0000313" key="2">
    <source>
        <dbReference type="Proteomes" id="UP000250006"/>
    </source>
</evidence>
<gene>
    <name evidence="1" type="ORF">NCTC11535_01541</name>
</gene>
<keyword evidence="2" id="KW-1185">Reference proteome</keyword>
<protein>
    <submittedName>
        <fullName evidence="1">Uncharacterized protein</fullName>
    </submittedName>
</protein>
<organism evidence="1 2">
    <name type="scientific">Actinomyces bovis</name>
    <dbReference type="NCBI Taxonomy" id="1658"/>
    <lineage>
        <taxon>Bacteria</taxon>
        <taxon>Bacillati</taxon>
        <taxon>Actinomycetota</taxon>
        <taxon>Actinomycetes</taxon>
        <taxon>Actinomycetales</taxon>
        <taxon>Actinomycetaceae</taxon>
        <taxon>Actinomyces</taxon>
    </lineage>
</organism>
<dbReference type="EMBL" id="UAPQ01000008">
    <property type="protein sequence ID" value="SPT53856.1"/>
    <property type="molecule type" value="Genomic_DNA"/>
</dbReference>
<name>A0ABY1VQD4_9ACTO</name>